<sequence length="100" mass="10772">MTTRLSFGGDFLSCKSSPRPAKGIKQKTKTKMKALFTNPLKVPSSSGFVGAHGEGDPCDIRFKRGQIECHSAKRSPRSDKCPIIVPLSFGEHTVCGTGHP</sequence>
<dbReference type="Proteomes" id="UP000031518">
    <property type="component" value="Unassembled WGS sequence"/>
</dbReference>
<reference evidence="1 2" key="1">
    <citation type="submission" date="2013-12" db="EMBL/GenBank/DDBJ databases">
        <authorList>
            <person name="Stott M."/>
        </authorList>
    </citation>
    <scope>NUCLEOTIDE SEQUENCE [LARGE SCALE GENOMIC DNA]</scope>
    <source>
        <strain evidence="1 2">K22</strain>
    </source>
</reference>
<gene>
    <name evidence="1" type="ORF">PYK22_00269</name>
</gene>
<proteinExistence type="predicted"/>
<dbReference type="EMBL" id="CBXV010000001">
    <property type="protein sequence ID" value="CDM64276.1"/>
    <property type="molecule type" value="Genomic_DNA"/>
</dbReference>
<evidence type="ECO:0000313" key="2">
    <source>
        <dbReference type="Proteomes" id="UP000031518"/>
    </source>
</evidence>
<organism evidence="1 2">
    <name type="scientific">Pyrinomonas methylaliphatogenes</name>
    <dbReference type="NCBI Taxonomy" id="454194"/>
    <lineage>
        <taxon>Bacteria</taxon>
        <taxon>Pseudomonadati</taxon>
        <taxon>Acidobacteriota</taxon>
        <taxon>Blastocatellia</taxon>
        <taxon>Blastocatellales</taxon>
        <taxon>Pyrinomonadaceae</taxon>
        <taxon>Pyrinomonas</taxon>
    </lineage>
</organism>
<reference evidence="1 2" key="2">
    <citation type="submission" date="2015-01" db="EMBL/GenBank/DDBJ databases">
        <title>Complete genome sequence of Pyrinomonas methylaliphatogenes type strain K22T.</title>
        <authorList>
            <person name="Lee K.C.Y."/>
            <person name="Power J.F."/>
            <person name="Dunfield P.F."/>
            <person name="Morgan X.C."/>
            <person name="Huttenhower C."/>
            <person name="Stott M.B."/>
        </authorList>
    </citation>
    <scope>NUCLEOTIDE SEQUENCE [LARGE SCALE GENOMIC DNA]</scope>
    <source>
        <strain evidence="1 2">K22</strain>
    </source>
</reference>
<name>A0A0B6WTC5_9BACT</name>
<evidence type="ECO:0000313" key="1">
    <source>
        <dbReference type="EMBL" id="CDM64276.1"/>
    </source>
</evidence>
<accession>A0A0B6WTC5</accession>
<dbReference type="AlphaFoldDB" id="A0A0B6WTC5"/>
<protein>
    <submittedName>
        <fullName evidence="1">Uncharacterized protein</fullName>
    </submittedName>
</protein>
<keyword evidence="2" id="KW-1185">Reference proteome</keyword>